<protein>
    <submittedName>
        <fullName evidence="11">ZNF22 protein</fullName>
    </submittedName>
</protein>
<organism evidence="11 12">
    <name type="scientific">Nesospiza acunhae</name>
    <dbReference type="NCBI Taxonomy" id="381881"/>
    <lineage>
        <taxon>Eukaryota</taxon>
        <taxon>Metazoa</taxon>
        <taxon>Chordata</taxon>
        <taxon>Craniata</taxon>
        <taxon>Vertebrata</taxon>
        <taxon>Euteleostomi</taxon>
        <taxon>Archelosauria</taxon>
        <taxon>Archosauria</taxon>
        <taxon>Dinosauria</taxon>
        <taxon>Saurischia</taxon>
        <taxon>Theropoda</taxon>
        <taxon>Coelurosauria</taxon>
        <taxon>Aves</taxon>
        <taxon>Neognathae</taxon>
        <taxon>Neoaves</taxon>
        <taxon>Telluraves</taxon>
        <taxon>Australaves</taxon>
        <taxon>Passeriformes</taxon>
        <taxon>Thraupidae</taxon>
        <taxon>Nesospiza</taxon>
    </lineage>
</organism>
<evidence type="ECO:0000256" key="8">
    <source>
        <dbReference type="ARBA" id="ARBA00023242"/>
    </source>
</evidence>
<evidence type="ECO:0000256" key="3">
    <source>
        <dbReference type="ARBA" id="ARBA00022737"/>
    </source>
</evidence>
<feature type="non-terminal residue" evidence="11">
    <location>
        <position position="66"/>
    </location>
</feature>
<keyword evidence="4 9" id="KW-0863">Zinc-finger</keyword>
<keyword evidence="8" id="KW-0539">Nucleus</keyword>
<dbReference type="InterPro" id="IPR013087">
    <property type="entry name" value="Znf_C2H2_type"/>
</dbReference>
<dbReference type="PANTHER" id="PTHR23226:SF366">
    <property type="entry name" value="ZINC FINGER PROTEIN ZFP2"/>
    <property type="match status" value="1"/>
</dbReference>
<keyword evidence="2" id="KW-0479">Metal-binding</keyword>
<keyword evidence="6" id="KW-0805">Transcription regulation</keyword>
<dbReference type="Proteomes" id="UP000549091">
    <property type="component" value="Unassembled WGS sequence"/>
</dbReference>
<evidence type="ECO:0000256" key="7">
    <source>
        <dbReference type="ARBA" id="ARBA00023163"/>
    </source>
</evidence>
<dbReference type="InterPro" id="IPR036236">
    <property type="entry name" value="Znf_C2H2_sf"/>
</dbReference>
<accession>A0A7K7SEL2</accession>
<keyword evidence="7" id="KW-0804">Transcription</keyword>
<proteinExistence type="predicted"/>
<dbReference type="GO" id="GO:0005634">
    <property type="term" value="C:nucleus"/>
    <property type="evidence" value="ECO:0007669"/>
    <property type="project" value="UniProtKB-SubCell"/>
</dbReference>
<dbReference type="SMART" id="SM00355">
    <property type="entry name" value="ZnF_C2H2"/>
    <property type="match status" value="2"/>
</dbReference>
<dbReference type="GO" id="GO:0000978">
    <property type="term" value="F:RNA polymerase II cis-regulatory region sequence-specific DNA binding"/>
    <property type="evidence" value="ECO:0007669"/>
    <property type="project" value="TreeGrafter"/>
</dbReference>
<feature type="domain" description="C2H2-type" evidence="10">
    <location>
        <begin position="1"/>
        <end position="13"/>
    </location>
</feature>
<dbReference type="PROSITE" id="PS00028">
    <property type="entry name" value="ZINC_FINGER_C2H2_1"/>
    <property type="match status" value="2"/>
</dbReference>
<gene>
    <name evidence="11" type="primary">Znf22_6</name>
    <name evidence="11" type="ORF">NESACU_R16774</name>
</gene>
<evidence type="ECO:0000256" key="5">
    <source>
        <dbReference type="ARBA" id="ARBA00022833"/>
    </source>
</evidence>
<evidence type="ECO:0000256" key="2">
    <source>
        <dbReference type="ARBA" id="ARBA00022723"/>
    </source>
</evidence>
<dbReference type="GO" id="GO:0008270">
    <property type="term" value="F:zinc ion binding"/>
    <property type="evidence" value="ECO:0007669"/>
    <property type="project" value="UniProtKB-KW"/>
</dbReference>
<dbReference type="SUPFAM" id="SSF57667">
    <property type="entry name" value="beta-beta-alpha zinc fingers"/>
    <property type="match status" value="1"/>
</dbReference>
<dbReference type="EMBL" id="VZSU01009143">
    <property type="protein sequence ID" value="NXA02919.1"/>
    <property type="molecule type" value="Genomic_DNA"/>
</dbReference>
<dbReference type="AlphaFoldDB" id="A0A7K7SEL2"/>
<keyword evidence="5" id="KW-0862">Zinc</keyword>
<dbReference type="PANTHER" id="PTHR23226">
    <property type="entry name" value="ZINC FINGER AND SCAN DOMAIN-CONTAINING"/>
    <property type="match status" value="1"/>
</dbReference>
<evidence type="ECO:0000256" key="6">
    <source>
        <dbReference type="ARBA" id="ARBA00023015"/>
    </source>
</evidence>
<evidence type="ECO:0000313" key="11">
    <source>
        <dbReference type="EMBL" id="NXA02919.1"/>
    </source>
</evidence>
<name>A0A7K7SEL2_9PASS</name>
<dbReference type="FunFam" id="3.30.160.60:FF:000012">
    <property type="entry name" value="RB-associated KRAB zinc finger protein-like"/>
    <property type="match status" value="1"/>
</dbReference>
<comment type="subcellular location">
    <subcellularLocation>
        <location evidence="1">Nucleus</location>
    </subcellularLocation>
</comment>
<keyword evidence="12" id="KW-1185">Reference proteome</keyword>
<evidence type="ECO:0000256" key="9">
    <source>
        <dbReference type="PROSITE-ProRule" id="PRU00042"/>
    </source>
</evidence>
<reference evidence="11 12" key="1">
    <citation type="submission" date="2019-09" db="EMBL/GenBank/DDBJ databases">
        <title>Bird 10,000 Genomes (B10K) Project - Family phase.</title>
        <authorList>
            <person name="Zhang G."/>
        </authorList>
    </citation>
    <scope>NUCLEOTIDE SEQUENCE [LARGE SCALE GENOMIC DNA]</scope>
    <source>
        <strain evidence="11">OUT-0053</strain>
        <tissue evidence="11">Muscle</tissue>
    </source>
</reference>
<feature type="domain" description="C2H2-type" evidence="10">
    <location>
        <begin position="41"/>
        <end position="66"/>
    </location>
</feature>
<dbReference type="PROSITE" id="PS50157">
    <property type="entry name" value="ZINC_FINGER_C2H2_2"/>
    <property type="match status" value="3"/>
</dbReference>
<dbReference type="FunFam" id="3.30.160.60:FF:000355">
    <property type="entry name" value="zinc finger and SCAN domain-containing protein 20 isoform X1"/>
    <property type="match status" value="1"/>
</dbReference>
<keyword evidence="3" id="KW-0677">Repeat</keyword>
<evidence type="ECO:0000259" key="10">
    <source>
        <dbReference type="PROSITE" id="PS50157"/>
    </source>
</evidence>
<evidence type="ECO:0000313" key="12">
    <source>
        <dbReference type="Proteomes" id="UP000549091"/>
    </source>
</evidence>
<comment type="caution">
    <text evidence="11">The sequence shown here is derived from an EMBL/GenBank/DDBJ whole genome shotgun (WGS) entry which is preliminary data.</text>
</comment>
<evidence type="ECO:0000256" key="1">
    <source>
        <dbReference type="ARBA" id="ARBA00004123"/>
    </source>
</evidence>
<evidence type="ECO:0000256" key="4">
    <source>
        <dbReference type="ARBA" id="ARBA00022771"/>
    </source>
</evidence>
<dbReference type="Pfam" id="PF00096">
    <property type="entry name" value="zf-C2H2"/>
    <property type="match status" value="2"/>
</dbReference>
<feature type="non-terminal residue" evidence="11">
    <location>
        <position position="1"/>
    </location>
</feature>
<dbReference type="GO" id="GO:0000981">
    <property type="term" value="F:DNA-binding transcription factor activity, RNA polymerase II-specific"/>
    <property type="evidence" value="ECO:0007669"/>
    <property type="project" value="TreeGrafter"/>
</dbReference>
<dbReference type="Gene3D" id="3.30.160.60">
    <property type="entry name" value="Classic Zinc Finger"/>
    <property type="match status" value="3"/>
</dbReference>
<feature type="domain" description="C2H2-type" evidence="10">
    <location>
        <begin position="14"/>
        <end position="41"/>
    </location>
</feature>
<sequence>LVKHRRIHTGERPYVCGQCGKSFTQSSNLIVHQRSHAERPYECEHCWRSFSQSSSLIVHQKCHTEV</sequence>